<protein>
    <recommendedName>
        <fullName evidence="7">Glycerol dehydrogenase</fullName>
        <ecNumber evidence="6">1.1.1.6</ecNumber>
    </recommendedName>
</protein>
<feature type="binding site" evidence="11">
    <location>
        <begin position="116"/>
        <end position="119"/>
    </location>
    <ligand>
        <name>NAD(+)</name>
        <dbReference type="ChEBI" id="CHEBI:57540"/>
    </ligand>
</feature>
<evidence type="ECO:0000256" key="10">
    <source>
        <dbReference type="PIRSR" id="PIRSR000112-2"/>
    </source>
</evidence>
<comment type="cofactor">
    <cofactor evidence="9">
        <name>Zn(2+)</name>
        <dbReference type="ChEBI" id="CHEBI:29105"/>
    </cofactor>
    <text evidence="9">Binds 1 zinc ion per subunit.</text>
</comment>
<accession>A0A4R8M566</accession>
<dbReference type="SUPFAM" id="SSF56796">
    <property type="entry name" value="Dehydroquinate synthase-like"/>
    <property type="match status" value="1"/>
</dbReference>
<keyword evidence="9" id="KW-0862">Zinc</keyword>
<comment type="similarity">
    <text evidence="1">Belongs to the iron-containing alcohol dehydrogenase family.</text>
</comment>
<evidence type="ECO:0000256" key="2">
    <source>
        <dbReference type="ARBA" id="ARBA00022723"/>
    </source>
</evidence>
<dbReference type="Gene3D" id="3.40.50.1970">
    <property type="match status" value="1"/>
</dbReference>
<evidence type="ECO:0000256" key="8">
    <source>
        <dbReference type="ARBA" id="ARBA00049006"/>
    </source>
</evidence>
<dbReference type="PIRSF" id="PIRSF000112">
    <property type="entry name" value="Glycerol_dehydrogenase"/>
    <property type="match status" value="1"/>
</dbReference>
<evidence type="ECO:0000256" key="11">
    <source>
        <dbReference type="PIRSR" id="PIRSR000112-3"/>
    </source>
</evidence>
<dbReference type="CDD" id="cd08170">
    <property type="entry name" value="GlyDH"/>
    <property type="match status" value="1"/>
</dbReference>
<keyword evidence="4 11" id="KW-0520">NAD</keyword>
<name>A0A4R8M566_9BACT</name>
<feature type="binding site" evidence="9">
    <location>
        <position position="271"/>
    </location>
    <ligand>
        <name>glycerol</name>
        <dbReference type="ChEBI" id="CHEBI:17754"/>
    </ligand>
</feature>
<evidence type="ECO:0000256" key="3">
    <source>
        <dbReference type="ARBA" id="ARBA00023002"/>
    </source>
</evidence>
<dbReference type="PANTHER" id="PTHR43616">
    <property type="entry name" value="GLYCEROL DEHYDROGENASE"/>
    <property type="match status" value="1"/>
</dbReference>
<proteinExistence type="inferred from homology"/>
<feature type="domain" description="Alcohol dehydrogenase iron-type/glycerol dehydrogenase GldA" evidence="12">
    <location>
        <begin position="8"/>
        <end position="154"/>
    </location>
</feature>
<dbReference type="NCBIfam" id="NF006941">
    <property type="entry name" value="PRK09423.1"/>
    <property type="match status" value="1"/>
</dbReference>
<dbReference type="InterPro" id="IPR016205">
    <property type="entry name" value="Glycerol_DH"/>
</dbReference>
<sequence length="364" mass="38529">MSRIMIAPGKYIQGYGELKRLKDHIGAMGNRFLVLLSRGGLGRLESTLKAGFRGNESALVFEIFNGECSKTEIDRIRAVCRDKKCDAVIGVGGGKILDTAKAVAYYEKTPVIIVPTIASTDAPCSALSVIYTDEGVFSEYLVLPKNPDAVLMDTEVIVNAPARLLVSGMGDALATYFEARACIAADKTNMPGGHATKAALALAELCYDTLLEDGLKALLAVETGSCTKAVENIVEANTFLSGLGFESGGLGAAHAVHNGFTVLEECHGLYHGEKVAFGTLVQLVLENAPEDELEEVMGFCASVGLPVTLEEMGVKEADRVRIMDVARAACAPGETIHNMPFAVSPEDVCSAILAADALGRHFLA</sequence>
<dbReference type="OrthoDB" id="5198708at2"/>
<evidence type="ECO:0000256" key="4">
    <source>
        <dbReference type="ARBA" id="ARBA00023027"/>
    </source>
</evidence>
<organism evidence="13 14">
    <name type="scientific">Aminivibrio pyruvatiphilus</name>
    <dbReference type="NCBI Taxonomy" id="1005740"/>
    <lineage>
        <taxon>Bacteria</taxon>
        <taxon>Thermotogati</taxon>
        <taxon>Synergistota</taxon>
        <taxon>Synergistia</taxon>
        <taxon>Synergistales</taxon>
        <taxon>Aminobacteriaceae</taxon>
        <taxon>Aminivibrio</taxon>
    </lineage>
</organism>
<feature type="binding site" evidence="11">
    <location>
        <begin position="94"/>
        <end position="98"/>
    </location>
    <ligand>
        <name>NAD(+)</name>
        <dbReference type="ChEBI" id="CHEBI:57540"/>
    </ligand>
</feature>
<evidence type="ECO:0000256" key="5">
    <source>
        <dbReference type="ARBA" id="ARBA00037918"/>
    </source>
</evidence>
<dbReference type="GO" id="GO:0008888">
    <property type="term" value="F:glycerol dehydrogenase (NAD+) activity"/>
    <property type="evidence" value="ECO:0007669"/>
    <property type="project" value="UniProtKB-EC"/>
</dbReference>
<dbReference type="AlphaFoldDB" id="A0A4R8M566"/>
<dbReference type="GO" id="GO:0005829">
    <property type="term" value="C:cytosol"/>
    <property type="evidence" value="ECO:0007669"/>
    <property type="project" value="TreeGrafter"/>
</dbReference>
<evidence type="ECO:0000259" key="12">
    <source>
        <dbReference type="Pfam" id="PF00465"/>
    </source>
</evidence>
<feature type="binding site" evidence="11">
    <location>
        <position position="127"/>
    </location>
    <ligand>
        <name>NAD(+)</name>
        <dbReference type="ChEBI" id="CHEBI:57540"/>
    </ligand>
</feature>
<gene>
    <name evidence="13" type="ORF">C8D99_1182</name>
</gene>
<feature type="binding site" evidence="11">
    <location>
        <position position="125"/>
    </location>
    <ligand>
        <name>NAD(+)</name>
        <dbReference type="ChEBI" id="CHEBI:57540"/>
    </ligand>
</feature>
<dbReference type="PANTHER" id="PTHR43616:SF5">
    <property type="entry name" value="GLYCEROL DEHYDROGENASE 1"/>
    <property type="match status" value="1"/>
</dbReference>
<evidence type="ECO:0000256" key="1">
    <source>
        <dbReference type="ARBA" id="ARBA00007358"/>
    </source>
</evidence>
<evidence type="ECO:0000313" key="13">
    <source>
        <dbReference type="EMBL" id="TDY56646.1"/>
    </source>
</evidence>
<dbReference type="Proteomes" id="UP000295066">
    <property type="component" value="Unassembled WGS sequence"/>
</dbReference>
<feature type="binding site" evidence="11">
    <location>
        <position position="131"/>
    </location>
    <ligand>
        <name>NAD(+)</name>
        <dbReference type="ChEBI" id="CHEBI:57540"/>
    </ligand>
</feature>
<feature type="binding site" evidence="9">
    <location>
        <position position="254"/>
    </location>
    <ligand>
        <name>glycerol</name>
        <dbReference type="ChEBI" id="CHEBI:17754"/>
    </ligand>
</feature>
<evidence type="ECO:0000313" key="14">
    <source>
        <dbReference type="Proteomes" id="UP000295066"/>
    </source>
</evidence>
<comment type="catalytic activity">
    <reaction evidence="8">
        <text>glycerol + NAD(+) = dihydroxyacetone + NADH + H(+)</text>
        <dbReference type="Rhea" id="RHEA:13769"/>
        <dbReference type="ChEBI" id="CHEBI:15378"/>
        <dbReference type="ChEBI" id="CHEBI:16016"/>
        <dbReference type="ChEBI" id="CHEBI:17754"/>
        <dbReference type="ChEBI" id="CHEBI:57540"/>
        <dbReference type="ChEBI" id="CHEBI:57945"/>
        <dbReference type="EC" id="1.1.1.6"/>
    </reaction>
</comment>
<evidence type="ECO:0000256" key="6">
    <source>
        <dbReference type="ARBA" id="ARBA00039147"/>
    </source>
</evidence>
<keyword evidence="2 9" id="KW-0479">Metal-binding</keyword>
<keyword evidence="14" id="KW-1185">Reference proteome</keyword>
<dbReference type="InterPro" id="IPR018211">
    <property type="entry name" value="ADH_Fe_CS"/>
</dbReference>
<dbReference type="EC" id="1.1.1.6" evidence="6"/>
<evidence type="ECO:0000256" key="7">
    <source>
        <dbReference type="ARBA" id="ARBA00040132"/>
    </source>
</evidence>
<feature type="binding site" evidence="10">
    <location>
        <position position="121"/>
    </location>
    <ligand>
        <name>glycerol</name>
        <dbReference type="ChEBI" id="CHEBI:17754"/>
    </ligand>
</feature>
<reference evidence="13 14" key="1">
    <citation type="submission" date="2019-03" db="EMBL/GenBank/DDBJ databases">
        <title>Genomic Encyclopedia of Type Strains, Phase IV (KMG-IV): sequencing the most valuable type-strain genomes for metagenomic binning, comparative biology and taxonomic classification.</title>
        <authorList>
            <person name="Goeker M."/>
        </authorList>
    </citation>
    <scope>NUCLEOTIDE SEQUENCE [LARGE SCALE GENOMIC DNA]</scope>
    <source>
        <strain evidence="13 14">DSM 25964</strain>
    </source>
</reference>
<dbReference type="PROSITE" id="PS00913">
    <property type="entry name" value="ADH_IRON_1"/>
    <property type="match status" value="1"/>
</dbReference>
<feature type="binding site" evidence="9">
    <location>
        <position position="171"/>
    </location>
    <ligand>
        <name>glycerol</name>
        <dbReference type="ChEBI" id="CHEBI:17754"/>
    </ligand>
</feature>
<evidence type="ECO:0000256" key="9">
    <source>
        <dbReference type="PIRSR" id="PIRSR000112-1"/>
    </source>
</evidence>
<dbReference type="PROSITE" id="PS00060">
    <property type="entry name" value="ADH_IRON_2"/>
    <property type="match status" value="1"/>
</dbReference>
<dbReference type="RefSeq" id="WP_133958522.1">
    <property type="nucleotide sequence ID" value="NZ_SORI01000018.1"/>
</dbReference>
<comment type="pathway">
    <text evidence="5">Polyol metabolism; glycerol fermentation; glycerone phosphate from glycerol (oxidative route): step 1/2.</text>
</comment>
<dbReference type="EMBL" id="SORI01000018">
    <property type="protein sequence ID" value="TDY56646.1"/>
    <property type="molecule type" value="Genomic_DNA"/>
</dbReference>
<keyword evidence="3" id="KW-0560">Oxidoreductase</keyword>
<dbReference type="InterPro" id="IPR001670">
    <property type="entry name" value="ADH_Fe/GldA"/>
</dbReference>
<dbReference type="GO" id="GO:0046872">
    <property type="term" value="F:metal ion binding"/>
    <property type="evidence" value="ECO:0007669"/>
    <property type="project" value="UniProtKB-KW"/>
</dbReference>
<dbReference type="Gene3D" id="1.20.1090.10">
    <property type="entry name" value="Dehydroquinate synthase-like - alpha domain"/>
    <property type="match status" value="1"/>
</dbReference>
<dbReference type="Pfam" id="PF00465">
    <property type="entry name" value="Fe-ADH"/>
    <property type="match status" value="1"/>
</dbReference>
<comment type="caution">
    <text evidence="13">The sequence shown here is derived from an EMBL/GenBank/DDBJ whole genome shotgun (WGS) entry which is preliminary data.</text>
</comment>